<feature type="compositionally biased region" description="Low complexity" evidence="1">
    <location>
        <begin position="1"/>
        <end position="16"/>
    </location>
</feature>
<organism evidence="2 3">
    <name type="scientific">Pristionchus mayeri</name>
    <dbReference type="NCBI Taxonomy" id="1317129"/>
    <lineage>
        <taxon>Eukaryota</taxon>
        <taxon>Metazoa</taxon>
        <taxon>Ecdysozoa</taxon>
        <taxon>Nematoda</taxon>
        <taxon>Chromadorea</taxon>
        <taxon>Rhabditida</taxon>
        <taxon>Rhabditina</taxon>
        <taxon>Diplogasteromorpha</taxon>
        <taxon>Diplogasteroidea</taxon>
        <taxon>Neodiplogasteridae</taxon>
        <taxon>Pristionchus</taxon>
    </lineage>
</organism>
<dbReference type="AlphaFoldDB" id="A0AAN5IFF5"/>
<proteinExistence type="predicted"/>
<gene>
    <name evidence="2" type="ORF">PMAYCL1PPCAC_31111</name>
</gene>
<reference evidence="3" key="1">
    <citation type="submission" date="2022-10" db="EMBL/GenBank/DDBJ databases">
        <title>Genome assembly of Pristionchus species.</title>
        <authorList>
            <person name="Yoshida K."/>
            <person name="Sommer R.J."/>
        </authorList>
    </citation>
    <scope>NUCLEOTIDE SEQUENCE [LARGE SCALE GENOMIC DNA]</scope>
    <source>
        <strain evidence="3">RS5460</strain>
    </source>
</reference>
<feature type="region of interest" description="Disordered" evidence="1">
    <location>
        <begin position="1"/>
        <end position="37"/>
    </location>
</feature>
<evidence type="ECO:0000256" key="1">
    <source>
        <dbReference type="SAM" id="MobiDB-lite"/>
    </source>
</evidence>
<feature type="non-terminal residue" evidence="2">
    <location>
        <position position="1"/>
    </location>
</feature>
<evidence type="ECO:0000313" key="3">
    <source>
        <dbReference type="Proteomes" id="UP001328107"/>
    </source>
</evidence>
<evidence type="ECO:0000313" key="2">
    <source>
        <dbReference type="EMBL" id="GMR60916.1"/>
    </source>
</evidence>
<sequence length="130" mass="13881">CVLSSSPLSSSLELPSTATSDSVSTGRRRDTRISISSRVPVSTTAVESFGGGTVGHSTASVHSTQCARRRWTEITSRALGRGTVSPSRDTRLLTGARARDPSATACPISQKWTRSDHIPHSHNTIRNKPL</sequence>
<keyword evidence="3" id="KW-1185">Reference proteome</keyword>
<protein>
    <submittedName>
        <fullName evidence="2">Uncharacterized protein</fullName>
    </submittedName>
</protein>
<dbReference type="EMBL" id="BTRK01000006">
    <property type="protein sequence ID" value="GMR60916.1"/>
    <property type="molecule type" value="Genomic_DNA"/>
</dbReference>
<dbReference type="Proteomes" id="UP001328107">
    <property type="component" value="Unassembled WGS sequence"/>
</dbReference>
<name>A0AAN5IFF5_9BILA</name>
<comment type="caution">
    <text evidence="2">The sequence shown here is derived from an EMBL/GenBank/DDBJ whole genome shotgun (WGS) entry which is preliminary data.</text>
</comment>
<accession>A0AAN5IFF5</accession>